<dbReference type="PROSITE" id="PS50011">
    <property type="entry name" value="PROTEIN_KINASE_DOM"/>
    <property type="match status" value="1"/>
</dbReference>
<proteinExistence type="inferred from homology"/>
<keyword evidence="8" id="KW-0808">Transferase</keyword>
<keyword evidence="10 23" id="KW-0732">Signal</keyword>
<dbReference type="InterPro" id="IPR008271">
    <property type="entry name" value="Ser/Thr_kinase_AS"/>
</dbReference>
<keyword evidence="15 22" id="KW-1133">Transmembrane helix</keyword>
<dbReference type="SMART" id="SM00369">
    <property type="entry name" value="LRR_TYP"/>
    <property type="match status" value="11"/>
</dbReference>
<evidence type="ECO:0000256" key="15">
    <source>
        <dbReference type="ARBA" id="ARBA00022989"/>
    </source>
</evidence>
<evidence type="ECO:0000256" key="11">
    <source>
        <dbReference type="ARBA" id="ARBA00022737"/>
    </source>
</evidence>
<feature type="domain" description="Protein kinase" evidence="24">
    <location>
        <begin position="886"/>
        <end position="1166"/>
    </location>
</feature>
<dbReference type="EC" id="2.7.11.1" evidence="3"/>
<organism evidence="25 26">
    <name type="scientific">Durio zibethinus</name>
    <name type="common">Durian</name>
    <dbReference type="NCBI Taxonomy" id="66656"/>
    <lineage>
        <taxon>Eukaryota</taxon>
        <taxon>Viridiplantae</taxon>
        <taxon>Streptophyta</taxon>
        <taxon>Embryophyta</taxon>
        <taxon>Tracheophyta</taxon>
        <taxon>Spermatophyta</taxon>
        <taxon>Magnoliopsida</taxon>
        <taxon>eudicotyledons</taxon>
        <taxon>Gunneridae</taxon>
        <taxon>Pentapetalae</taxon>
        <taxon>rosids</taxon>
        <taxon>malvids</taxon>
        <taxon>Malvales</taxon>
        <taxon>Malvaceae</taxon>
        <taxon>Helicteroideae</taxon>
        <taxon>Durio</taxon>
    </lineage>
</organism>
<dbReference type="PANTHER" id="PTHR27008:SF583">
    <property type="entry name" value="LRR RECEPTOR-LIKE SERINE_THREONINE-PROTEIN KINASE FLS2"/>
    <property type="match status" value="1"/>
</dbReference>
<dbReference type="GO" id="GO:0005886">
    <property type="term" value="C:plasma membrane"/>
    <property type="evidence" value="ECO:0007669"/>
    <property type="project" value="UniProtKB-SubCell"/>
</dbReference>
<dbReference type="InterPro" id="IPR011009">
    <property type="entry name" value="Kinase-like_dom_sf"/>
</dbReference>
<dbReference type="InterPro" id="IPR003591">
    <property type="entry name" value="Leu-rich_rpt_typical-subtyp"/>
</dbReference>
<dbReference type="Pfam" id="PF07714">
    <property type="entry name" value="PK_Tyr_Ser-Thr"/>
    <property type="match status" value="1"/>
</dbReference>
<dbReference type="GO" id="GO:0005524">
    <property type="term" value="F:ATP binding"/>
    <property type="evidence" value="ECO:0007669"/>
    <property type="project" value="UniProtKB-UniRule"/>
</dbReference>
<evidence type="ECO:0000256" key="20">
    <source>
        <dbReference type="ARBA" id="ARBA00048679"/>
    </source>
</evidence>
<evidence type="ECO:0000256" key="3">
    <source>
        <dbReference type="ARBA" id="ARBA00012513"/>
    </source>
</evidence>
<keyword evidence="13" id="KW-0418">Kinase</keyword>
<evidence type="ECO:0000256" key="22">
    <source>
        <dbReference type="SAM" id="Phobius"/>
    </source>
</evidence>
<dbReference type="GeneID" id="111307128"/>
<dbReference type="Pfam" id="PF23598">
    <property type="entry name" value="LRR_14"/>
    <property type="match status" value="1"/>
</dbReference>
<keyword evidence="11" id="KW-0677">Repeat</keyword>
<evidence type="ECO:0000256" key="12">
    <source>
        <dbReference type="ARBA" id="ARBA00022741"/>
    </source>
</evidence>
<dbReference type="KEGG" id="dzi:111307128"/>
<comment type="catalytic activity">
    <reaction evidence="19">
        <text>L-threonyl-[protein] + ATP = O-phospho-L-threonyl-[protein] + ADP + H(+)</text>
        <dbReference type="Rhea" id="RHEA:46608"/>
        <dbReference type="Rhea" id="RHEA-COMP:11060"/>
        <dbReference type="Rhea" id="RHEA-COMP:11605"/>
        <dbReference type="ChEBI" id="CHEBI:15378"/>
        <dbReference type="ChEBI" id="CHEBI:30013"/>
        <dbReference type="ChEBI" id="CHEBI:30616"/>
        <dbReference type="ChEBI" id="CHEBI:61977"/>
        <dbReference type="ChEBI" id="CHEBI:456216"/>
        <dbReference type="EC" id="2.7.11.1"/>
    </reaction>
</comment>
<keyword evidence="12 21" id="KW-0547">Nucleotide-binding</keyword>
<keyword evidence="9 22" id="KW-0812">Transmembrane</keyword>
<evidence type="ECO:0000256" key="2">
    <source>
        <dbReference type="ARBA" id="ARBA00008684"/>
    </source>
</evidence>
<keyword evidence="16 22" id="KW-0472">Membrane</keyword>
<keyword evidence="14 21" id="KW-0067">ATP-binding</keyword>
<comment type="catalytic activity">
    <reaction evidence="20">
        <text>L-seryl-[protein] + ATP = O-phospho-L-seryl-[protein] + ADP + H(+)</text>
        <dbReference type="Rhea" id="RHEA:17989"/>
        <dbReference type="Rhea" id="RHEA-COMP:9863"/>
        <dbReference type="Rhea" id="RHEA-COMP:11604"/>
        <dbReference type="ChEBI" id="CHEBI:15378"/>
        <dbReference type="ChEBI" id="CHEBI:29999"/>
        <dbReference type="ChEBI" id="CHEBI:30616"/>
        <dbReference type="ChEBI" id="CHEBI:83421"/>
        <dbReference type="ChEBI" id="CHEBI:456216"/>
        <dbReference type="EC" id="2.7.11.1"/>
    </reaction>
</comment>
<dbReference type="SMART" id="SM00220">
    <property type="entry name" value="S_TKc"/>
    <property type="match status" value="1"/>
</dbReference>
<evidence type="ECO:0000313" key="26">
    <source>
        <dbReference type="RefSeq" id="XP_022760888.1"/>
    </source>
</evidence>
<evidence type="ECO:0000259" key="24">
    <source>
        <dbReference type="PROSITE" id="PS50011"/>
    </source>
</evidence>
<comment type="similarity">
    <text evidence="2">Belongs to the protein kinase superfamily. Ser/Thr protein kinase family.</text>
</comment>
<comment type="subcellular location">
    <subcellularLocation>
        <location evidence="1">Cell membrane</location>
        <topology evidence="1">Single-pass membrane protein</topology>
    </subcellularLocation>
</comment>
<sequence length="1172" mass="129829">MMDKIKFHLLSMLLIMHCFMVGFARSKTVTNLTNDQSALLEIKDQIIDPHNFLDSNWSTNSSVCHWIGVSCGARHHGRVTVLDLSDMDLTGTIAPHLGNLSFLVSLNLSGNNLHGYLPKEMAKLHRLKLIDLSQNSFNGEIPVWFGNLTTLKVVYLGGNSFQGEIPWEIGNLLALETLSVQDAWLITGPIPASIFNISSLKEIYLINNSLSGGISNDMCQHLQKLELLNIYLNEFSGPFSSNIGECSNLQELILSSNQFSGFIPTSIGNLTKLKTVYLGVIPWEVGNLLSLETFVVENMSLNGQIPASIFNISSLKTVFLYNNSLSGSLPDNMCSHLHKLEVLDLTYNGISGHIPSKIGECSSLRSVSIYGNRFTGLIPTNMGNLTRLKHMYLSHNDLEGEIPWEIGNLITLEIFSASDLQLRGLIPSSIFNISSLKIISLLNNSLSGKLPSTSLASNLAGLYLWNNNLSGNIPDYISNASKLRVLELEQNSFSGFIPNTLGNLTLLEVLRLSENHLTTKSRTNEWSFLSSLVNCRNLRILWIFSNPLKGVLPTSISNLSSLEDFNANDCKIEGSIPMEIGGLNNIVRLSLSQNELSGSIPTTIGRLRNIQGLYLDDNKLQGSIPDNFCRLEKLSELSLSGNMLEGPILPCLGDLTALRSLNLSSNKLYSTIPFTFWSLKYILKVDFSSNYLNGSLSQNIGNLKVLSSDIPATIGGLNDLQTLSLSNNRLQGSIPTSLGDLTSLQTLDLANNNFSRMIPESLEKLSSLSYFNVAFNRLEGEIPTEGSFTSFTAKSFMNNYALCGSPRFGVPPCKNSSHRQSKRTLVHVLTYALPPSALLILVVTFIIILKRCQNSMNSLSIKEDSTILEIQNRNMYNRLLQATDGFNEGNLLGSGSFGCVYKGRLSNGRNVAVKVFNLQLEGAFRSFDVECEVMQNILHRNLVKIISGCSCIDFKALVFEFMPNGSLEKWLYSDHYFLDILQRINIMIDVASALEYLHLGHPNPIIHCDLKPSNILLDNDLVAHVGDFGIAKLLGEAESVKQTMTLATIGYMAPEYGSTGIVSTKSDVYSYGILLMETFTRKKPTDEFFTGEMTMIRWMEDLLSNGTIDVVDLSLLQEEKEHFIANADCISSIMKLALDCSVELPEKRKDIKDVVSILKKIKRNFLNNIKHV</sequence>
<keyword evidence="7" id="KW-0433">Leucine-rich repeat</keyword>
<dbReference type="FunFam" id="1.10.510.10:FF:000358">
    <property type="entry name" value="Putative leucine-rich repeat receptor-like serine/threonine-protein kinase"/>
    <property type="match status" value="1"/>
</dbReference>
<dbReference type="InterPro" id="IPR032675">
    <property type="entry name" value="LRR_dom_sf"/>
</dbReference>
<dbReference type="Proteomes" id="UP000515121">
    <property type="component" value="Unplaced"/>
</dbReference>
<evidence type="ECO:0000256" key="17">
    <source>
        <dbReference type="ARBA" id="ARBA00023170"/>
    </source>
</evidence>
<feature type="transmembrane region" description="Helical" evidence="22">
    <location>
        <begin position="828"/>
        <end position="849"/>
    </location>
</feature>
<dbReference type="PROSITE" id="PS00108">
    <property type="entry name" value="PROTEIN_KINASE_ST"/>
    <property type="match status" value="1"/>
</dbReference>
<evidence type="ECO:0000256" key="23">
    <source>
        <dbReference type="SAM" id="SignalP"/>
    </source>
</evidence>
<dbReference type="Gene3D" id="3.80.10.10">
    <property type="entry name" value="Ribonuclease Inhibitor"/>
    <property type="match status" value="4"/>
</dbReference>
<dbReference type="InterPro" id="IPR055414">
    <property type="entry name" value="LRR_R13L4/SHOC2-like"/>
</dbReference>
<dbReference type="Gene3D" id="3.30.200.20">
    <property type="entry name" value="Phosphorylase Kinase, domain 1"/>
    <property type="match status" value="1"/>
</dbReference>
<dbReference type="Gene3D" id="1.10.510.10">
    <property type="entry name" value="Transferase(Phosphotransferase) domain 1"/>
    <property type="match status" value="1"/>
</dbReference>
<dbReference type="FunFam" id="3.30.200.20:FF:000661">
    <property type="entry name" value="Serine-threonine protein kinase plant-type"/>
    <property type="match status" value="1"/>
</dbReference>
<dbReference type="InterPro" id="IPR001245">
    <property type="entry name" value="Ser-Thr/Tyr_kinase_cat_dom"/>
</dbReference>
<dbReference type="SMART" id="SM00365">
    <property type="entry name" value="LRR_SD22"/>
    <property type="match status" value="6"/>
</dbReference>
<gene>
    <name evidence="26" type="primary">LOC111307128</name>
</gene>
<dbReference type="Pfam" id="PF13855">
    <property type="entry name" value="LRR_8"/>
    <property type="match status" value="3"/>
</dbReference>
<evidence type="ECO:0000256" key="9">
    <source>
        <dbReference type="ARBA" id="ARBA00022692"/>
    </source>
</evidence>
<evidence type="ECO:0000256" key="10">
    <source>
        <dbReference type="ARBA" id="ARBA00022729"/>
    </source>
</evidence>
<keyword evidence="25" id="KW-1185">Reference proteome</keyword>
<dbReference type="RefSeq" id="XP_022760888.1">
    <property type="nucleotide sequence ID" value="XM_022905153.1"/>
</dbReference>
<dbReference type="InterPro" id="IPR013210">
    <property type="entry name" value="LRR_N_plant-typ"/>
</dbReference>
<dbReference type="InterPro" id="IPR001611">
    <property type="entry name" value="Leu-rich_rpt"/>
</dbReference>
<dbReference type="InterPro" id="IPR051809">
    <property type="entry name" value="Plant_receptor-like_S/T_kinase"/>
</dbReference>
<evidence type="ECO:0000256" key="18">
    <source>
        <dbReference type="ARBA" id="ARBA00023180"/>
    </source>
</evidence>
<dbReference type="InterPro" id="IPR000719">
    <property type="entry name" value="Prot_kinase_dom"/>
</dbReference>
<dbReference type="FunFam" id="3.80.10.10:FF:000095">
    <property type="entry name" value="LRR receptor-like serine/threonine-protein kinase GSO1"/>
    <property type="match status" value="3"/>
</dbReference>
<keyword evidence="5" id="KW-0723">Serine/threonine-protein kinase</keyword>
<dbReference type="PROSITE" id="PS00107">
    <property type="entry name" value="PROTEIN_KINASE_ATP"/>
    <property type="match status" value="1"/>
</dbReference>
<evidence type="ECO:0000256" key="4">
    <source>
        <dbReference type="ARBA" id="ARBA00022475"/>
    </source>
</evidence>
<evidence type="ECO:0000313" key="25">
    <source>
        <dbReference type="Proteomes" id="UP000515121"/>
    </source>
</evidence>
<evidence type="ECO:0000256" key="6">
    <source>
        <dbReference type="ARBA" id="ARBA00022553"/>
    </source>
</evidence>
<keyword evidence="4" id="KW-1003">Cell membrane</keyword>
<dbReference type="Pfam" id="PF00560">
    <property type="entry name" value="LRR_1"/>
    <property type="match status" value="5"/>
</dbReference>
<dbReference type="Pfam" id="PF08263">
    <property type="entry name" value="LRRNT_2"/>
    <property type="match status" value="1"/>
</dbReference>
<keyword evidence="6" id="KW-0597">Phosphoprotein</keyword>
<name>A0A6P6A7I7_DURZI</name>
<evidence type="ECO:0000256" key="16">
    <source>
        <dbReference type="ARBA" id="ARBA00023136"/>
    </source>
</evidence>
<protein>
    <recommendedName>
        <fullName evidence="3">non-specific serine/threonine protein kinase</fullName>
        <ecNumber evidence="3">2.7.11.1</ecNumber>
    </recommendedName>
</protein>
<reference evidence="26" key="1">
    <citation type="submission" date="2025-08" db="UniProtKB">
        <authorList>
            <consortium name="RefSeq"/>
        </authorList>
    </citation>
    <scope>IDENTIFICATION</scope>
    <source>
        <tissue evidence="26">Fruit stalk</tissue>
    </source>
</reference>
<dbReference type="GO" id="GO:0004674">
    <property type="term" value="F:protein serine/threonine kinase activity"/>
    <property type="evidence" value="ECO:0007669"/>
    <property type="project" value="UniProtKB-KW"/>
</dbReference>
<keyword evidence="18" id="KW-0325">Glycoprotein</keyword>
<dbReference type="PANTHER" id="PTHR27008">
    <property type="entry name" value="OS04G0122200 PROTEIN"/>
    <property type="match status" value="1"/>
</dbReference>
<dbReference type="SUPFAM" id="SSF52047">
    <property type="entry name" value="RNI-like"/>
    <property type="match status" value="2"/>
</dbReference>
<evidence type="ECO:0000256" key="5">
    <source>
        <dbReference type="ARBA" id="ARBA00022527"/>
    </source>
</evidence>
<evidence type="ECO:0000256" key="19">
    <source>
        <dbReference type="ARBA" id="ARBA00047899"/>
    </source>
</evidence>
<accession>A0A6P6A7I7</accession>
<dbReference type="SUPFAM" id="SSF56112">
    <property type="entry name" value="Protein kinase-like (PK-like)"/>
    <property type="match status" value="1"/>
</dbReference>
<evidence type="ECO:0000256" key="7">
    <source>
        <dbReference type="ARBA" id="ARBA00022614"/>
    </source>
</evidence>
<evidence type="ECO:0000256" key="1">
    <source>
        <dbReference type="ARBA" id="ARBA00004162"/>
    </source>
</evidence>
<evidence type="ECO:0000256" key="8">
    <source>
        <dbReference type="ARBA" id="ARBA00022679"/>
    </source>
</evidence>
<keyword evidence="17" id="KW-0675">Receptor</keyword>
<evidence type="ECO:0000256" key="21">
    <source>
        <dbReference type="PROSITE-ProRule" id="PRU10141"/>
    </source>
</evidence>
<feature type="binding site" evidence="21">
    <location>
        <position position="914"/>
    </location>
    <ligand>
        <name>ATP</name>
        <dbReference type="ChEBI" id="CHEBI:30616"/>
    </ligand>
</feature>
<dbReference type="AlphaFoldDB" id="A0A6P6A7I7"/>
<evidence type="ECO:0000256" key="13">
    <source>
        <dbReference type="ARBA" id="ARBA00022777"/>
    </source>
</evidence>
<dbReference type="OrthoDB" id="950288at2759"/>
<evidence type="ECO:0000256" key="14">
    <source>
        <dbReference type="ARBA" id="ARBA00022840"/>
    </source>
</evidence>
<feature type="chain" id="PRO_5028311888" description="non-specific serine/threonine protein kinase" evidence="23">
    <location>
        <begin position="27"/>
        <end position="1172"/>
    </location>
</feature>
<feature type="signal peptide" evidence="23">
    <location>
        <begin position="1"/>
        <end position="26"/>
    </location>
</feature>
<dbReference type="InterPro" id="IPR017441">
    <property type="entry name" value="Protein_kinase_ATP_BS"/>
</dbReference>